<dbReference type="RefSeq" id="WP_212958021.1">
    <property type="nucleotide sequence ID" value="NZ_BORQ01000004.1"/>
</dbReference>
<accession>A0A919XKU9</accession>
<keyword evidence="1" id="KW-0472">Membrane</keyword>
<gene>
    <name evidence="2" type="ORF">J2TS6_34560</name>
</gene>
<evidence type="ECO:0000256" key="1">
    <source>
        <dbReference type="SAM" id="Phobius"/>
    </source>
</evidence>
<evidence type="ECO:0000313" key="2">
    <source>
        <dbReference type="EMBL" id="GIO32315.1"/>
    </source>
</evidence>
<sequence length="100" mass="10916">MGIGKAAFWTLEALRSVVFLVMGLLVLGAVERPLTDGKELAPIQMMLLLAANLAVLYVLHRNIFALRRFYRPAEKKKLSAAMTAVLLGFAFVSITIIAVA</sequence>
<keyword evidence="1" id="KW-0812">Transmembrane</keyword>
<name>A0A919XKU9_9BACL</name>
<keyword evidence="1" id="KW-1133">Transmembrane helix</keyword>
<keyword evidence="3" id="KW-1185">Reference proteome</keyword>
<feature type="transmembrane region" description="Helical" evidence="1">
    <location>
        <begin position="7"/>
        <end position="29"/>
    </location>
</feature>
<dbReference type="EMBL" id="BORQ01000004">
    <property type="protein sequence ID" value="GIO32315.1"/>
    <property type="molecule type" value="Genomic_DNA"/>
</dbReference>
<dbReference type="Proteomes" id="UP000679779">
    <property type="component" value="Unassembled WGS sequence"/>
</dbReference>
<feature type="transmembrane region" description="Helical" evidence="1">
    <location>
        <begin position="80"/>
        <end position="99"/>
    </location>
</feature>
<organism evidence="2 3">
    <name type="scientific">Paenibacillus albilobatus</name>
    <dbReference type="NCBI Taxonomy" id="2716884"/>
    <lineage>
        <taxon>Bacteria</taxon>
        <taxon>Bacillati</taxon>
        <taxon>Bacillota</taxon>
        <taxon>Bacilli</taxon>
        <taxon>Bacillales</taxon>
        <taxon>Paenibacillaceae</taxon>
        <taxon>Paenibacillus</taxon>
    </lineage>
</organism>
<dbReference type="AlphaFoldDB" id="A0A919XKU9"/>
<proteinExistence type="predicted"/>
<feature type="transmembrane region" description="Helical" evidence="1">
    <location>
        <begin position="41"/>
        <end position="59"/>
    </location>
</feature>
<protein>
    <submittedName>
        <fullName evidence="2">Uncharacterized protein</fullName>
    </submittedName>
</protein>
<comment type="caution">
    <text evidence="2">The sequence shown here is derived from an EMBL/GenBank/DDBJ whole genome shotgun (WGS) entry which is preliminary data.</text>
</comment>
<evidence type="ECO:0000313" key="3">
    <source>
        <dbReference type="Proteomes" id="UP000679779"/>
    </source>
</evidence>
<reference evidence="2" key="1">
    <citation type="submission" date="2021-03" db="EMBL/GenBank/DDBJ databases">
        <title>Antimicrobial resistance genes in bacteria isolated from Japanese honey, and their potential for conferring macrolide and lincosamide resistance in the American foulbrood pathogen Paenibacillus larvae.</title>
        <authorList>
            <person name="Okamoto M."/>
            <person name="Kumagai M."/>
            <person name="Kanamori H."/>
            <person name="Takamatsu D."/>
        </authorList>
    </citation>
    <scope>NUCLEOTIDE SEQUENCE</scope>
    <source>
        <strain evidence="2">J2TS6</strain>
    </source>
</reference>